<dbReference type="NCBIfam" id="TIGR00377">
    <property type="entry name" value="ant_ant_sig"/>
    <property type="match status" value="1"/>
</dbReference>
<dbReference type="Pfam" id="PF01740">
    <property type="entry name" value="STAS"/>
    <property type="match status" value="1"/>
</dbReference>
<dbReference type="InterPro" id="IPR003658">
    <property type="entry name" value="Anti-sigma_ant"/>
</dbReference>
<dbReference type="GO" id="GO:0043856">
    <property type="term" value="F:anti-sigma factor antagonist activity"/>
    <property type="evidence" value="ECO:0007669"/>
    <property type="project" value="InterPro"/>
</dbReference>
<accession>A0A6J4TJT7</accession>
<dbReference type="InterPro" id="IPR036513">
    <property type="entry name" value="STAS_dom_sf"/>
</dbReference>
<feature type="domain" description="STAS" evidence="3">
    <location>
        <begin position="23"/>
        <end position="123"/>
    </location>
</feature>
<comment type="similarity">
    <text evidence="1 2">Belongs to the anti-sigma-factor antagonist family.</text>
</comment>
<protein>
    <recommendedName>
        <fullName evidence="2">Anti-sigma factor antagonist</fullName>
    </recommendedName>
</protein>
<name>A0A6J4TJT7_9ACTN</name>
<dbReference type="PANTHER" id="PTHR33495">
    <property type="entry name" value="ANTI-SIGMA FACTOR ANTAGONIST TM_1081-RELATED-RELATED"/>
    <property type="match status" value="1"/>
</dbReference>
<gene>
    <name evidence="4" type="ORF">AVDCRST_MAG67-3503</name>
</gene>
<dbReference type="Gene3D" id="3.30.750.24">
    <property type="entry name" value="STAS domain"/>
    <property type="match status" value="1"/>
</dbReference>
<evidence type="ECO:0000259" key="3">
    <source>
        <dbReference type="PROSITE" id="PS50801"/>
    </source>
</evidence>
<organism evidence="4">
    <name type="scientific">uncultured Solirubrobacteraceae bacterium</name>
    <dbReference type="NCBI Taxonomy" id="1162706"/>
    <lineage>
        <taxon>Bacteria</taxon>
        <taxon>Bacillati</taxon>
        <taxon>Actinomycetota</taxon>
        <taxon>Thermoleophilia</taxon>
        <taxon>Solirubrobacterales</taxon>
        <taxon>Solirubrobacteraceae</taxon>
        <taxon>environmental samples</taxon>
    </lineage>
</organism>
<dbReference type="CDD" id="cd07043">
    <property type="entry name" value="STAS_anti-anti-sigma_factors"/>
    <property type="match status" value="1"/>
</dbReference>
<dbReference type="PANTHER" id="PTHR33495:SF2">
    <property type="entry name" value="ANTI-SIGMA FACTOR ANTAGONIST TM_1081-RELATED"/>
    <property type="match status" value="1"/>
</dbReference>
<dbReference type="PROSITE" id="PS50801">
    <property type="entry name" value="STAS"/>
    <property type="match status" value="1"/>
</dbReference>
<dbReference type="SUPFAM" id="SSF52091">
    <property type="entry name" value="SpoIIaa-like"/>
    <property type="match status" value="1"/>
</dbReference>
<evidence type="ECO:0000256" key="2">
    <source>
        <dbReference type="RuleBase" id="RU003749"/>
    </source>
</evidence>
<dbReference type="InterPro" id="IPR002645">
    <property type="entry name" value="STAS_dom"/>
</dbReference>
<dbReference type="EMBL" id="CADCVQ010000149">
    <property type="protein sequence ID" value="CAA9524442.1"/>
    <property type="molecule type" value="Genomic_DNA"/>
</dbReference>
<sequence>MTDDPAEQRDSLRGTELIELGGLTVRSQREGAVHTIGLIGELDLATADAVQAELERVEATDADAIVLDLAGLAFMDSTGIRLLVNAHARSQADSDRLTLLRGGNAVQRVLELTGVDVLLPFAD</sequence>
<evidence type="ECO:0000256" key="1">
    <source>
        <dbReference type="ARBA" id="ARBA00009013"/>
    </source>
</evidence>
<dbReference type="AlphaFoldDB" id="A0A6J4TJT7"/>
<evidence type="ECO:0000313" key="4">
    <source>
        <dbReference type="EMBL" id="CAA9524442.1"/>
    </source>
</evidence>
<proteinExistence type="inferred from homology"/>
<reference evidence="4" key="1">
    <citation type="submission" date="2020-02" db="EMBL/GenBank/DDBJ databases">
        <authorList>
            <person name="Meier V. D."/>
        </authorList>
    </citation>
    <scope>NUCLEOTIDE SEQUENCE</scope>
    <source>
        <strain evidence="4">AVDCRST_MAG67</strain>
    </source>
</reference>